<gene>
    <name evidence="1" type="ORF">GCM10010357_70780</name>
</gene>
<reference evidence="1 2" key="1">
    <citation type="journal article" date="2019" name="Int. J. Syst. Evol. Microbiol.">
        <title>The Global Catalogue of Microorganisms (GCM) 10K type strain sequencing project: providing services to taxonomists for standard genome sequencing and annotation.</title>
        <authorList>
            <consortium name="The Broad Institute Genomics Platform"/>
            <consortium name="The Broad Institute Genome Sequencing Center for Infectious Disease"/>
            <person name="Wu L."/>
            <person name="Ma J."/>
        </authorList>
    </citation>
    <scope>NUCLEOTIDE SEQUENCE [LARGE SCALE GENOMIC DNA]</scope>
    <source>
        <strain evidence="1 2">JCM 4788</strain>
    </source>
</reference>
<evidence type="ECO:0000313" key="1">
    <source>
        <dbReference type="EMBL" id="GAA0439210.1"/>
    </source>
</evidence>
<proteinExistence type="predicted"/>
<evidence type="ECO:0000313" key="2">
    <source>
        <dbReference type="Proteomes" id="UP001500879"/>
    </source>
</evidence>
<dbReference type="Proteomes" id="UP001500879">
    <property type="component" value="Unassembled WGS sequence"/>
</dbReference>
<dbReference type="InterPro" id="IPR045638">
    <property type="entry name" value="DUF6409"/>
</dbReference>
<keyword evidence="2" id="KW-1185">Reference proteome</keyword>
<sequence length="141" mass="15756">MNDHARPALTTGTLVDVQPRRGFPYKISGPAIVLTPIHDVLAVVWYWKRGIPQAGRNVFTMFRNEVTPLDETLTDLPLSTLLTMRLDIEQATAVGRYTAENLHRLLIPLRELTSGVWTCGHCGVENAPGPLCLFCFTRRDA</sequence>
<dbReference type="EMBL" id="BAAABX010000093">
    <property type="protein sequence ID" value="GAA0439210.1"/>
    <property type="molecule type" value="Genomic_DNA"/>
</dbReference>
<dbReference type="Pfam" id="PF19947">
    <property type="entry name" value="DUF6409"/>
    <property type="match status" value="1"/>
</dbReference>
<accession>A0ABN0Z8T1</accession>
<dbReference type="RefSeq" id="WP_344033204.1">
    <property type="nucleotide sequence ID" value="NZ_BAAABX010000093.1"/>
</dbReference>
<comment type="caution">
    <text evidence="1">The sequence shown here is derived from an EMBL/GenBank/DDBJ whole genome shotgun (WGS) entry which is preliminary data.</text>
</comment>
<name>A0ABN0Z8T1_9ACTN</name>
<organism evidence="1 2">
    <name type="scientific">Streptomyces luteireticuli</name>
    <dbReference type="NCBI Taxonomy" id="173858"/>
    <lineage>
        <taxon>Bacteria</taxon>
        <taxon>Bacillati</taxon>
        <taxon>Actinomycetota</taxon>
        <taxon>Actinomycetes</taxon>
        <taxon>Kitasatosporales</taxon>
        <taxon>Streptomycetaceae</taxon>
        <taxon>Streptomyces</taxon>
    </lineage>
</organism>
<evidence type="ECO:0008006" key="3">
    <source>
        <dbReference type="Google" id="ProtNLM"/>
    </source>
</evidence>
<protein>
    <recommendedName>
        <fullName evidence="3">RanBP2-type domain-containing protein</fullName>
    </recommendedName>
</protein>